<protein>
    <submittedName>
        <fullName evidence="3">54S ribosomal protein L25, mitochondrial</fullName>
    </submittedName>
</protein>
<name>A0ABP0EGH2_9ASCO</name>
<evidence type="ECO:0000313" key="3">
    <source>
        <dbReference type="EMBL" id="CAK7915638.1"/>
    </source>
</evidence>
<dbReference type="InterPro" id="IPR040922">
    <property type="entry name" value="Ribosomal_mL59_dom"/>
</dbReference>
<dbReference type="GO" id="GO:0005840">
    <property type="term" value="C:ribosome"/>
    <property type="evidence" value="ECO:0007669"/>
    <property type="project" value="UniProtKB-KW"/>
</dbReference>
<keyword evidence="4" id="KW-1185">Reference proteome</keyword>
<dbReference type="Pfam" id="PF18126">
    <property type="entry name" value="Mitoc_mL59"/>
    <property type="match status" value="1"/>
</dbReference>
<proteinExistence type="predicted"/>
<dbReference type="EMBL" id="OZ004259">
    <property type="protein sequence ID" value="CAK7915638.1"/>
    <property type="molecule type" value="Genomic_DNA"/>
</dbReference>
<keyword evidence="3" id="KW-0689">Ribosomal protein</keyword>
<dbReference type="Proteomes" id="UP001497600">
    <property type="component" value="Chromosome G"/>
</dbReference>
<evidence type="ECO:0000313" key="4">
    <source>
        <dbReference type="Proteomes" id="UP001497600"/>
    </source>
</evidence>
<dbReference type="PANTHER" id="PTHR28041">
    <property type="entry name" value="54S RIBOSOMAL PROTEIN L25, MITOCHONDRIAL"/>
    <property type="match status" value="1"/>
</dbReference>
<accession>A0ABP0EGH2</accession>
<dbReference type="PANTHER" id="PTHR28041:SF1">
    <property type="entry name" value="LARGE RIBOSOMAL SUBUNIT PROTEIN ML59"/>
    <property type="match status" value="1"/>
</dbReference>
<evidence type="ECO:0000259" key="2">
    <source>
        <dbReference type="Pfam" id="PF18126"/>
    </source>
</evidence>
<reference evidence="3 4" key="1">
    <citation type="submission" date="2024-01" db="EMBL/GenBank/DDBJ databases">
        <authorList>
            <consortium name="Genoscope - CEA"/>
            <person name="William W."/>
        </authorList>
    </citation>
    <scope>NUCLEOTIDE SEQUENCE [LARGE SCALE GENOMIC DNA]</scope>
    <source>
        <strain evidence="3 4">29B2s-10</strain>
    </source>
</reference>
<gene>
    <name evidence="3" type="primary">MRPL25</name>
    <name evidence="3" type="ORF">CAAN4_G00210</name>
</gene>
<evidence type="ECO:0000256" key="1">
    <source>
        <dbReference type="SAM" id="MobiDB-lite"/>
    </source>
</evidence>
<dbReference type="InterPro" id="IPR037507">
    <property type="entry name" value="Ribosomal_mL59"/>
</dbReference>
<sequence>MSLTQKEAFSKLPQKLHNFFIKYPPRPFAQYASKPSETTSADVNPFLPTKNPVSGRWSGPKYSLRRSADLYKLARKFGIEELLPPIPQKKFYSDKYENKNWMEGVLQPRLAKWEKELPEKLKQREEAIANMDATILAARSTYKKQLEKREANKRTWW</sequence>
<feature type="domain" description="Large ribosomal subunit protein mL59" evidence="2">
    <location>
        <begin position="14"/>
        <end position="139"/>
    </location>
</feature>
<feature type="compositionally biased region" description="Polar residues" evidence="1">
    <location>
        <begin position="33"/>
        <end position="42"/>
    </location>
</feature>
<organism evidence="3 4">
    <name type="scientific">[Candida] anglica</name>
    <dbReference type="NCBI Taxonomy" id="148631"/>
    <lineage>
        <taxon>Eukaryota</taxon>
        <taxon>Fungi</taxon>
        <taxon>Dikarya</taxon>
        <taxon>Ascomycota</taxon>
        <taxon>Saccharomycotina</taxon>
        <taxon>Pichiomycetes</taxon>
        <taxon>Debaryomycetaceae</taxon>
        <taxon>Kurtzmaniella</taxon>
    </lineage>
</organism>
<feature type="region of interest" description="Disordered" evidence="1">
    <location>
        <begin position="31"/>
        <end position="58"/>
    </location>
</feature>
<keyword evidence="3" id="KW-0687">Ribonucleoprotein</keyword>